<evidence type="ECO:0008006" key="4">
    <source>
        <dbReference type="Google" id="ProtNLM"/>
    </source>
</evidence>
<dbReference type="EMBL" id="BAAAZH010000027">
    <property type="protein sequence ID" value="GAA4125425.1"/>
    <property type="molecule type" value="Genomic_DNA"/>
</dbReference>
<evidence type="ECO:0000313" key="2">
    <source>
        <dbReference type="EMBL" id="GAA4125425.1"/>
    </source>
</evidence>
<dbReference type="Proteomes" id="UP001501495">
    <property type="component" value="Unassembled WGS sequence"/>
</dbReference>
<keyword evidence="1" id="KW-0472">Membrane</keyword>
<feature type="transmembrane region" description="Helical" evidence="1">
    <location>
        <begin position="105"/>
        <end position="125"/>
    </location>
</feature>
<accession>A0ABP7XT31</accession>
<keyword evidence="1" id="KW-0812">Transmembrane</keyword>
<proteinExistence type="predicted"/>
<evidence type="ECO:0000256" key="1">
    <source>
        <dbReference type="SAM" id="Phobius"/>
    </source>
</evidence>
<protein>
    <recommendedName>
        <fullName evidence="4">ABC transporter permease</fullName>
    </recommendedName>
</protein>
<feature type="transmembrane region" description="Helical" evidence="1">
    <location>
        <begin position="192"/>
        <end position="213"/>
    </location>
</feature>
<comment type="caution">
    <text evidence="2">The sequence shown here is derived from an EMBL/GenBank/DDBJ whole genome shotgun (WGS) entry which is preliminary data.</text>
</comment>
<organism evidence="2 3">
    <name type="scientific">Nocardioides fonticola</name>
    <dbReference type="NCBI Taxonomy" id="450363"/>
    <lineage>
        <taxon>Bacteria</taxon>
        <taxon>Bacillati</taxon>
        <taxon>Actinomycetota</taxon>
        <taxon>Actinomycetes</taxon>
        <taxon>Propionibacteriales</taxon>
        <taxon>Nocardioidaceae</taxon>
        <taxon>Nocardioides</taxon>
    </lineage>
</organism>
<keyword evidence="3" id="KW-1185">Reference proteome</keyword>
<feature type="transmembrane region" description="Helical" evidence="1">
    <location>
        <begin position="146"/>
        <end position="172"/>
    </location>
</feature>
<keyword evidence="1" id="KW-1133">Transmembrane helix</keyword>
<evidence type="ECO:0000313" key="3">
    <source>
        <dbReference type="Proteomes" id="UP001501495"/>
    </source>
</evidence>
<feature type="transmembrane region" description="Helical" evidence="1">
    <location>
        <begin position="220"/>
        <end position="241"/>
    </location>
</feature>
<dbReference type="RefSeq" id="WP_344734655.1">
    <property type="nucleotide sequence ID" value="NZ_BAAAZH010000027.1"/>
</dbReference>
<name>A0ABP7XT31_9ACTN</name>
<reference evidence="3" key="1">
    <citation type="journal article" date="2019" name="Int. J. Syst. Evol. Microbiol.">
        <title>The Global Catalogue of Microorganisms (GCM) 10K type strain sequencing project: providing services to taxonomists for standard genome sequencing and annotation.</title>
        <authorList>
            <consortium name="The Broad Institute Genomics Platform"/>
            <consortium name="The Broad Institute Genome Sequencing Center for Infectious Disease"/>
            <person name="Wu L."/>
            <person name="Ma J."/>
        </authorList>
    </citation>
    <scope>NUCLEOTIDE SEQUENCE [LARGE SCALE GENOMIC DNA]</scope>
    <source>
        <strain evidence="3">JCM 16703</strain>
    </source>
</reference>
<sequence length="319" mass="33222">MFLRLIGAELNRLRRRRAILALVGFAILVPATIAAMRIHGTAPRDAEARSEVLAVHAVDIDRCMADPLLYGLRGAPSRADCEEAVVQMRDPRRVLDLARERHGDGYGVLTALLVALTLLGAAAARRDRSGATLPEQSPTAPDRFDLWSATAAATGVIALVVASAVSTGFWVALWAAARSRGLDVEENALRPALAYGMRGALFTVAAAVGAYALTELTRSVAATVAIVLGLGAAASVLPAVLGLSDRWTPIPNLDAIVAGSSVYDTGYDPDCVVPASVSPRSACPASDDLTAGQGVGYFGLPLLLVGTASAVAFARRRDS</sequence>
<feature type="transmembrane region" description="Helical" evidence="1">
    <location>
        <begin position="295"/>
        <end position="314"/>
    </location>
</feature>
<gene>
    <name evidence="2" type="ORF">GCM10022215_33930</name>
</gene>